<dbReference type="InterPro" id="IPR045155">
    <property type="entry name" value="Beta-lactam_cat"/>
</dbReference>
<dbReference type="GO" id="GO:0046677">
    <property type="term" value="P:response to antibiotic"/>
    <property type="evidence" value="ECO:0007669"/>
    <property type="project" value="InterPro"/>
</dbReference>
<keyword evidence="2" id="KW-1133">Transmembrane helix</keyword>
<name>A0A133ZXN0_9BACL</name>
<feature type="domain" description="Beta-lactamase class A catalytic" evidence="3">
    <location>
        <begin position="128"/>
        <end position="327"/>
    </location>
</feature>
<dbReference type="RefSeq" id="WP_060914064.1">
    <property type="nucleotide sequence ID" value="NZ_KQ959954.1"/>
</dbReference>
<dbReference type="PATRIC" id="fig|1379.3.peg.864"/>
<dbReference type="Proteomes" id="UP000070355">
    <property type="component" value="Unassembled WGS sequence"/>
</dbReference>
<comment type="caution">
    <text evidence="4">The sequence shown here is derived from an EMBL/GenBank/DDBJ whole genome shotgun (WGS) entry which is preliminary data.</text>
</comment>
<dbReference type="SUPFAM" id="SSF56601">
    <property type="entry name" value="beta-lactamase/transpeptidase-like"/>
    <property type="match status" value="1"/>
</dbReference>
<protein>
    <recommendedName>
        <fullName evidence="3">Beta-lactamase class A catalytic domain-containing protein</fullName>
    </recommendedName>
</protein>
<evidence type="ECO:0000259" key="3">
    <source>
        <dbReference type="Pfam" id="PF13354"/>
    </source>
</evidence>
<keyword evidence="2" id="KW-0472">Membrane</keyword>
<sequence length="365" mass="42271">MSKIKKIIISVILLFSVAIASLYYYGHTHNVNFFDFKYIQSYWKNNDHNTNTNNEQNDTTKNNHDNIEKTKEPEKKGKSLEEKQAVMKADTPTMNAYGLYYDYANMTLPEVIQAYAKEYGIKNSQIAFSYKNLATGELIEMNETQPMTAGSTYKLPLNMLVVDNFEKYNLSMTKRYDITNTYYEYDGEHNTYVKVFKGAMTIPQMQYYSLVYSENTPAYALADRLGGMNEVYKMYSNYGESKAELKNFSTENKTTTNYYIQVLQHLWDNREKYKDIRTYIGESFPGDYYKRYLPNLVIEQKPGYVKEALNVDAIVYEKTPYIIALYTAGLGGASPATEEVNLVGLDQVGQISYVINEWHRVNMNP</sequence>
<gene>
    <name evidence="4" type="ORF">HMPREF3186_00883</name>
</gene>
<dbReference type="PANTHER" id="PTHR35333:SF3">
    <property type="entry name" value="BETA-LACTAMASE-TYPE TRANSPEPTIDASE FOLD CONTAINING PROTEIN"/>
    <property type="match status" value="1"/>
</dbReference>
<dbReference type="EMBL" id="LSDC01000059">
    <property type="protein sequence ID" value="KXB60195.1"/>
    <property type="molecule type" value="Genomic_DNA"/>
</dbReference>
<dbReference type="GO" id="GO:0030655">
    <property type="term" value="P:beta-lactam antibiotic catabolic process"/>
    <property type="evidence" value="ECO:0007669"/>
    <property type="project" value="InterPro"/>
</dbReference>
<organism evidence="4 5">
    <name type="scientific">Gemella haemolysans</name>
    <dbReference type="NCBI Taxonomy" id="1379"/>
    <lineage>
        <taxon>Bacteria</taxon>
        <taxon>Bacillati</taxon>
        <taxon>Bacillota</taxon>
        <taxon>Bacilli</taxon>
        <taxon>Bacillales</taxon>
        <taxon>Gemellaceae</taxon>
        <taxon>Gemella</taxon>
    </lineage>
</organism>
<feature type="compositionally biased region" description="Basic and acidic residues" evidence="1">
    <location>
        <begin position="61"/>
        <end position="82"/>
    </location>
</feature>
<dbReference type="PANTHER" id="PTHR35333">
    <property type="entry name" value="BETA-LACTAMASE"/>
    <property type="match status" value="1"/>
</dbReference>
<dbReference type="OrthoDB" id="9775096at2"/>
<dbReference type="STRING" id="1379.HMPREF3186_00883"/>
<dbReference type="InterPro" id="IPR012338">
    <property type="entry name" value="Beta-lactam/transpept-like"/>
</dbReference>
<proteinExistence type="predicted"/>
<dbReference type="Pfam" id="PF13354">
    <property type="entry name" value="Beta-lactamase2"/>
    <property type="match status" value="1"/>
</dbReference>
<feature type="transmembrane region" description="Helical" evidence="2">
    <location>
        <begin position="7"/>
        <end position="26"/>
    </location>
</feature>
<dbReference type="InterPro" id="IPR000871">
    <property type="entry name" value="Beta-lactam_class-A"/>
</dbReference>
<evidence type="ECO:0000313" key="5">
    <source>
        <dbReference type="Proteomes" id="UP000070355"/>
    </source>
</evidence>
<reference evidence="5" key="1">
    <citation type="submission" date="2016-01" db="EMBL/GenBank/DDBJ databases">
        <authorList>
            <person name="Mitreva M."/>
            <person name="Pepin K.H."/>
            <person name="Mihindukulasuriya K.A."/>
            <person name="Fulton R."/>
            <person name="Fronick C."/>
            <person name="O'Laughlin M."/>
            <person name="Miner T."/>
            <person name="Herter B."/>
            <person name="Rosa B.A."/>
            <person name="Cordes M."/>
            <person name="Tomlinson C."/>
            <person name="Wollam A."/>
            <person name="Palsikar V.B."/>
            <person name="Mardis E.R."/>
            <person name="Wilson R.K."/>
        </authorList>
    </citation>
    <scope>NUCLEOTIDE SEQUENCE [LARGE SCALE GENOMIC DNA]</scope>
    <source>
        <strain evidence="5">DNF01167</strain>
    </source>
</reference>
<dbReference type="AlphaFoldDB" id="A0A133ZXN0"/>
<evidence type="ECO:0000256" key="1">
    <source>
        <dbReference type="SAM" id="MobiDB-lite"/>
    </source>
</evidence>
<feature type="compositionally biased region" description="Low complexity" evidence="1">
    <location>
        <begin position="49"/>
        <end position="60"/>
    </location>
</feature>
<accession>A0A133ZXN0</accession>
<dbReference type="Gene3D" id="3.40.710.10">
    <property type="entry name" value="DD-peptidase/beta-lactamase superfamily"/>
    <property type="match status" value="1"/>
</dbReference>
<evidence type="ECO:0000313" key="4">
    <source>
        <dbReference type="EMBL" id="KXB60195.1"/>
    </source>
</evidence>
<feature type="region of interest" description="Disordered" evidence="1">
    <location>
        <begin position="49"/>
        <end position="82"/>
    </location>
</feature>
<dbReference type="GO" id="GO:0008800">
    <property type="term" value="F:beta-lactamase activity"/>
    <property type="evidence" value="ECO:0007669"/>
    <property type="project" value="InterPro"/>
</dbReference>
<keyword evidence="2" id="KW-0812">Transmembrane</keyword>
<evidence type="ECO:0000256" key="2">
    <source>
        <dbReference type="SAM" id="Phobius"/>
    </source>
</evidence>